<dbReference type="PANTHER" id="PTHR46006">
    <property type="entry name" value="RHO GUANINE NUCLEOTIDE EXCHANGE FACTOR AT 64C, ISOFORM A"/>
    <property type="match status" value="1"/>
</dbReference>
<keyword evidence="2" id="KW-0963">Cytoplasm</keyword>
<feature type="compositionally biased region" description="Polar residues" evidence="3">
    <location>
        <begin position="99"/>
        <end position="114"/>
    </location>
</feature>
<dbReference type="Proteomes" id="UP000245591">
    <property type="component" value="Unassembled WGS sequence"/>
</dbReference>
<proteinExistence type="predicted"/>
<dbReference type="PANTHER" id="PTHR46006:SF6">
    <property type="entry name" value="INTERSECTIN-2 ISOFORM X1"/>
    <property type="match status" value="1"/>
</dbReference>
<evidence type="ECO:0000313" key="6">
    <source>
        <dbReference type="Proteomes" id="UP000245591"/>
    </source>
</evidence>
<dbReference type="GO" id="GO:0005737">
    <property type="term" value="C:cytoplasm"/>
    <property type="evidence" value="ECO:0007669"/>
    <property type="project" value="UniProtKB-SubCell"/>
</dbReference>
<dbReference type="Pfam" id="PF00621">
    <property type="entry name" value="RhoGEF"/>
    <property type="match status" value="1"/>
</dbReference>
<comment type="caution">
    <text evidence="5">The sequence shown here is derived from an EMBL/GenBank/DDBJ whole genome shotgun (WGS) entry which is preliminary data.</text>
</comment>
<dbReference type="InterPro" id="IPR035899">
    <property type="entry name" value="DBL_dom_sf"/>
</dbReference>
<reference evidence="5 6" key="1">
    <citation type="journal article" date="2018" name="MBio">
        <title>Comparative Genomics Reveals the Core Gene Toolbox for the Fungus-Insect Symbiosis.</title>
        <authorList>
            <person name="Wang Y."/>
            <person name="Stata M."/>
            <person name="Wang W."/>
            <person name="Stajich J.E."/>
            <person name="White M.M."/>
            <person name="Moncalvo J.M."/>
        </authorList>
    </citation>
    <scope>NUCLEOTIDE SEQUENCE [LARGE SCALE GENOMIC DNA]</scope>
    <source>
        <strain evidence="5 6">AUS-126-30</strain>
    </source>
</reference>
<evidence type="ECO:0000256" key="3">
    <source>
        <dbReference type="SAM" id="MobiDB-lite"/>
    </source>
</evidence>
<dbReference type="EMBL" id="MBFU01000078">
    <property type="protein sequence ID" value="PWA02428.1"/>
    <property type="molecule type" value="Genomic_DNA"/>
</dbReference>
<feature type="region of interest" description="Disordered" evidence="3">
    <location>
        <begin position="638"/>
        <end position="657"/>
    </location>
</feature>
<name>A0A2U1JBT3_SMIAN</name>
<dbReference type="Gene3D" id="1.20.900.10">
    <property type="entry name" value="Dbl homology (DH) domain"/>
    <property type="match status" value="1"/>
</dbReference>
<feature type="domain" description="DH" evidence="4">
    <location>
        <begin position="160"/>
        <end position="339"/>
    </location>
</feature>
<dbReference type="CDD" id="cd00160">
    <property type="entry name" value="RhoGEF"/>
    <property type="match status" value="1"/>
</dbReference>
<dbReference type="SMART" id="SM00325">
    <property type="entry name" value="RhoGEF"/>
    <property type="match status" value="1"/>
</dbReference>
<feature type="region of interest" description="Disordered" evidence="3">
    <location>
        <begin position="1026"/>
        <end position="1045"/>
    </location>
</feature>
<feature type="region of interest" description="Disordered" evidence="3">
    <location>
        <begin position="938"/>
        <end position="971"/>
    </location>
</feature>
<dbReference type="GO" id="GO:0005085">
    <property type="term" value="F:guanyl-nucleotide exchange factor activity"/>
    <property type="evidence" value="ECO:0007669"/>
    <property type="project" value="InterPro"/>
</dbReference>
<evidence type="ECO:0000313" key="5">
    <source>
        <dbReference type="EMBL" id="PWA02428.1"/>
    </source>
</evidence>
<feature type="region of interest" description="Disordered" evidence="3">
    <location>
        <begin position="88"/>
        <end position="118"/>
    </location>
</feature>
<dbReference type="InterPro" id="IPR000219">
    <property type="entry name" value="DH_dom"/>
</dbReference>
<protein>
    <recommendedName>
        <fullName evidence="4">DH domain-containing protein</fullName>
    </recommendedName>
</protein>
<organism evidence="5 6">
    <name type="scientific">Smittium angustum</name>
    <dbReference type="NCBI Taxonomy" id="133377"/>
    <lineage>
        <taxon>Eukaryota</taxon>
        <taxon>Fungi</taxon>
        <taxon>Fungi incertae sedis</taxon>
        <taxon>Zoopagomycota</taxon>
        <taxon>Kickxellomycotina</taxon>
        <taxon>Harpellomycetes</taxon>
        <taxon>Harpellales</taxon>
        <taxon>Legeriomycetaceae</taxon>
        <taxon>Smittium</taxon>
    </lineage>
</organism>
<dbReference type="InterPro" id="IPR051480">
    <property type="entry name" value="Endocytic_GEF_Adapter"/>
</dbReference>
<feature type="compositionally biased region" description="Basic and acidic residues" evidence="3">
    <location>
        <begin position="946"/>
        <end position="957"/>
    </location>
</feature>
<evidence type="ECO:0000256" key="2">
    <source>
        <dbReference type="ARBA" id="ARBA00022490"/>
    </source>
</evidence>
<feature type="region of interest" description="Disordered" evidence="3">
    <location>
        <begin position="591"/>
        <end position="627"/>
    </location>
</feature>
<dbReference type="PROSITE" id="PS50010">
    <property type="entry name" value="DH_2"/>
    <property type="match status" value="1"/>
</dbReference>
<keyword evidence="6" id="KW-1185">Reference proteome</keyword>
<comment type="subcellular location">
    <subcellularLocation>
        <location evidence="1">Cytoplasm</location>
    </subcellularLocation>
</comment>
<accession>A0A2U1JBT3</accession>
<dbReference type="AlphaFoldDB" id="A0A2U1JBT3"/>
<dbReference type="SUPFAM" id="SSF48065">
    <property type="entry name" value="DBL homology domain (DH-domain)"/>
    <property type="match status" value="1"/>
</dbReference>
<evidence type="ECO:0000259" key="4">
    <source>
        <dbReference type="PROSITE" id="PS50010"/>
    </source>
</evidence>
<feature type="compositionally biased region" description="Basic and acidic residues" evidence="3">
    <location>
        <begin position="598"/>
        <end position="611"/>
    </location>
</feature>
<dbReference type="GO" id="GO:0035025">
    <property type="term" value="P:positive regulation of Rho protein signal transduction"/>
    <property type="evidence" value="ECO:0007669"/>
    <property type="project" value="TreeGrafter"/>
</dbReference>
<feature type="compositionally biased region" description="Acidic residues" evidence="3">
    <location>
        <begin position="754"/>
        <end position="768"/>
    </location>
</feature>
<feature type="region of interest" description="Disordered" evidence="3">
    <location>
        <begin position="813"/>
        <end position="841"/>
    </location>
</feature>
<gene>
    <name evidence="5" type="ORF">BB558_001441</name>
</gene>
<sequence>MSNAITAQEHKKRTIGILKAKNLSLNARHKNMGTNTDQDVSVPLKTVTENNTVQDNPKFVLKSIPARKKSSLVRSSTSNSADFYKQTSIQNRLNHDKPQNSWLSINKSKTNTSKAKLEPQKGMRPVVMHTQHKGPFKATWRSVVSERELELLNLSEAEMKIQEIIFEIILTEKEYLRDIEIIRNVFEIPLRQSNIIAKKQINEIFMNIGSIHDLHKMLCEELSKRQKEQHPVIENLADLFMKRVPQFSIYRQYICGQSNSIDLVKNLKNTNVEFSEFCKKKQSEPESRGLPIESFLLIPFQRLLKYPLLVKSGIKALDSETNPEYLASMNMLFESFEEQISKIQTAKENSDNLTWLKNIQPHFKDLTIKLHKYKRRLLVVGHASMKTTIGQLDMNENNKILKHQEILKLSAPKDVTVWLFNDLLLITKCSNVFIKNELKTKKKLKLANDYESLFINHPDDKSKIYFPDKEKLKLLLPPAIISLCEVSETKETKLIKLKLIPVRGKFEPGNDIIYLDFELKGNYNEWRSRIQAHMKIVEGRKDTSYSSDESTVGIAKFFENDEDEKELSNDEWTFVKGFKYISSKAEKFPGGSMFTKKTKPEKDKNIKKDKLYQNTLLPPQLAPKDTSELPIYMEDRLPPMNRLSGSSSDPGHHADKKLGNQEQFHKRSAGTNLEVLSANNEKTSNINNNRYLCFVQPKTNNNKSELVPENSREYYSADAEKKSMLERNHMIKIPKIKKSIVEPPTAIYVNSESESFDTSENESEDESINNDFPIDTNKLYRYKLNNEAPTIVLDDVDSNPSGYDYQYIDYTSDESRELEEEDKKPSFEISEPEGSEGNGLNFAGGIYRRSSSLPTIETLNGGENGSEEFISIKVGNKAIEKSKSDFEFDTSYNLNSDESIPKIQKKSSVRKKFGIDLVTSVLSPSAIQNQFQLAKGSVTSQFSSMSRDRTESKDQINKNHKGSPPKLKLTINNELGCDYDSNTENERENSVDFSPLQMGKNIKDFMMSVVPKSPIPRNISFPRIQIKNPNDTYIGRSPSTGYHKE</sequence>
<feature type="region of interest" description="Disordered" evidence="3">
    <location>
        <begin position="752"/>
        <end position="771"/>
    </location>
</feature>
<evidence type="ECO:0000256" key="1">
    <source>
        <dbReference type="ARBA" id="ARBA00004496"/>
    </source>
</evidence>